<dbReference type="STRING" id="319970.RV00_GL000630"/>
<evidence type="ECO:0000256" key="1">
    <source>
        <dbReference type="SAM" id="Phobius"/>
    </source>
</evidence>
<dbReference type="NCBIfam" id="TIGR02357">
    <property type="entry name" value="ECF_ThiT_YuaJ"/>
    <property type="match status" value="1"/>
</dbReference>
<name>A0A1L8SSL2_9ENTE</name>
<feature type="transmembrane region" description="Helical" evidence="1">
    <location>
        <begin position="157"/>
        <end position="182"/>
    </location>
</feature>
<protein>
    <submittedName>
        <fullName evidence="2">Thiamin permease</fullName>
    </submittedName>
</protein>
<dbReference type="InterPro" id="IPR012651">
    <property type="entry name" value="Thia_Transptr_ThiT"/>
</dbReference>
<organism evidence="2 3">
    <name type="scientific">Enterococcus devriesei</name>
    <dbReference type="NCBI Taxonomy" id="319970"/>
    <lineage>
        <taxon>Bacteria</taxon>
        <taxon>Bacillati</taxon>
        <taxon>Bacillota</taxon>
        <taxon>Bacilli</taxon>
        <taxon>Lactobacillales</taxon>
        <taxon>Enterococcaceae</taxon>
        <taxon>Enterococcus</taxon>
    </lineage>
</organism>
<comment type="caution">
    <text evidence="2">The sequence shown here is derived from an EMBL/GenBank/DDBJ whole genome shotgun (WGS) entry which is preliminary data.</text>
</comment>
<dbReference type="Pfam" id="PF09515">
    <property type="entry name" value="Thia_YuaJ"/>
    <property type="match status" value="1"/>
</dbReference>
<keyword evidence="1" id="KW-0812">Transmembrane</keyword>
<feature type="transmembrane region" description="Helical" evidence="1">
    <location>
        <begin position="123"/>
        <end position="145"/>
    </location>
</feature>
<dbReference type="Gene3D" id="1.10.1760.20">
    <property type="match status" value="1"/>
</dbReference>
<dbReference type="EMBL" id="JXKM01000011">
    <property type="protein sequence ID" value="OJG34913.1"/>
    <property type="molecule type" value="Genomic_DNA"/>
</dbReference>
<sequence>MFKRRSFFMSKTRIMIEGTIVAALAFMLSLIPTTIGSSFTISLGMIPMTLFALRRGVKPALLSAFIWGILHFPAGDVYFLSVVQVLIEYPIAFTFAGFAGLYAKKVQQALMDQDLRSARKNIVYGALVGTGARFFWHFVAGVVFWGSYALWGMNPWIFSFVMNGASGLATAIITAIVAVLILEKVPQLYLPKDGNLIEKHSH</sequence>
<reference evidence="2 3" key="1">
    <citation type="submission" date="2014-12" db="EMBL/GenBank/DDBJ databases">
        <title>Draft genome sequences of 29 type strains of Enterococci.</title>
        <authorList>
            <person name="Zhong Z."/>
            <person name="Sun Z."/>
            <person name="Liu W."/>
            <person name="Zhang W."/>
            <person name="Zhang H."/>
        </authorList>
    </citation>
    <scope>NUCLEOTIDE SEQUENCE [LARGE SCALE GENOMIC DNA]</scope>
    <source>
        <strain evidence="2 3">DSM 22802</strain>
    </source>
</reference>
<gene>
    <name evidence="2" type="ORF">RV00_GL000630</name>
</gene>
<proteinExistence type="predicted"/>
<feature type="transmembrane region" description="Helical" evidence="1">
    <location>
        <begin position="86"/>
        <end position="103"/>
    </location>
</feature>
<keyword evidence="1" id="KW-1133">Transmembrane helix</keyword>
<dbReference type="Proteomes" id="UP000183700">
    <property type="component" value="Unassembled WGS sequence"/>
</dbReference>
<keyword evidence="3" id="KW-1185">Reference proteome</keyword>
<dbReference type="GO" id="GO:0015234">
    <property type="term" value="F:thiamine transmembrane transporter activity"/>
    <property type="evidence" value="ECO:0007669"/>
    <property type="project" value="InterPro"/>
</dbReference>
<dbReference type="GO" id="GO:0005886">
    <property type="term" value="C:plasma membrane"/>
    <property type="evidence" value="ECO:0007669"/>
    <property type="project" value="InterPro"/>
</dbReference>
<dbReference type="AlphaFoldDB" id="A0A1L8SSL2"/>
<evidence type="ECO:0000313" key="3">
    <source>
        <dbReference type="Proteomes" id="UP000183700"/>
    </source>
</evidence>
<evidence type="ECO:0000313" key="2">
    <source>
        <dbReference type="EMBL" id="OJG34913.1"/>
    </source>
</evidence>
<keyword evidence="1" id="KW-0472">Membrane</keyword>
<accession>A0A1L8SSL2</accession>